<dbReference type="CDD" id="cd00033">
    <property type="entry name" value="CCP"/>
    <property type="match status" value="1"/>
</dbReference>
<keyword evidence="1" id="KW-1015">Disulfide bond</keyword>
<dbReference type="InterPro" id="IPR000436">
    <property type="entry name" value="Sushi_SCR_CCP_dom"/>
</dbReference>
<gene>
    <name evidence="3" type="ORF">CVLEPA_LOCUS4271</name>
</gene>
<accession>A0ABP0F832</accession>
<protein>
    <recommendedName>
        <fullName evidence="5">Sushi domain-containing protein</fullName>
    </recommendedName>
</protein>
<dbReference type="SUPFAM" id="SSF57535">
    <property type="entry name" value="Complement control module/SCR domain"/>
    <property type="match status" value="1"/>
</dbReference>
<evidence type="ECO:0000256" key="1">
    <source>
        <dbReference type="ARBA" id="ARBA00023157"/>
    </source>
</evidence>
<comment type="caution">
    <text evidence="3">The sequence shown here is derived from an EMBL/GenBank/DDBJ whole genome shotgun (WGS) entry which is preliminary data.</text>
</comment>
<feature type="signal peptide" evidence="2">
    <location>
        <begin position="1"/>
        <end position="17"/>
    </location>
</feature>
<keyword evidence="2" id="KW-0732">Signal</keyword>
<dbReference type="Proteomes" id="UP001642483">
    <property type="component" value="Unassembled WGS sequence"/>
</dbReference>
<dbReference type="EMBL" id="CAWYQH010000013">
    <property type="protein sequence ID" value="CAK8674584.1"/>
    <property type="molecule type" value="Genomic_DNA"/>
</dbReference>
<organism evidence="3 4">
    <name type="scientific">Clavelina lepadiformis</name>
    <name type="common">Light-bulb sea squirt</name>
    <name type="synonym">Ascidia lepadiformis</name>
    <dbReference type="NCBI Taxonomy" id="159417"/>
    <lineage>
        <taxon>Eukaryota</taxon>
        <taxon>Metazoa</taxon>
        <taxon>Chordata</taxon>
        <taxon>Tunicata</taxon>
        <taxon>Ascidiacea</taxon>
        <taxon>Aplousobranchia</taxon>
        <taxon>Clavelinidae</taxon>
        <taxon>Clavelina</taxon>
    </lineage>
</organism>
<keyword evidence="4" id="KW-1185">Reference proteome</keyword>
<dbReference type="Gene3D" id="2.10.70.10">
    <property type="entry name" value="Complement Module, domain 1"/>
    <property type="match status" value="1"/>
</dbReference>
<evidence type="ECO:0008006" key="5">
    <source>
        <dbReference type="Google" id="ProtNLM"/>
    </source>
</evidence>
<evidence type="ECO:0000313" key="4">
    <source>
        <dbReference type="Proteomes" id="UP001642483"/>
    </source>
</evidence>
<evidence type="ECO:0000256" key="2">
    <source>
        <dbReference type="SAM" id="SignalP"/>
    </source>
</evidence>
<dbReference type="InterPro" id="IPR035976">
    <property type="entry name" value="Sushi/SCR/CCP_sf"/>
</dbReference>
<sequence>MMKILFFMVVFNKIVQKQSEGLRCAVCENQPTNEDCFANGAVVECYSEDAVCQTKIRHEHGETKLTERCKQSHACGNNFDQTPKPNRYFSLNLNLTSHKAYPLPFKSTLCKPILVTYPYTFSNGLCNLLAVKLSLCPNPYPTIEPFCDVVRTPEHCTKRCFPGENNMKEIMGTQCKFHCERGYLLVGSERSECGMVKNRMRFDEPAPSCMPNPKCPPLRKPHYGKKSCDVSDRGGSRPEPFEDFPVTKDIFSVELLSVCA</sequence>
<evidence type="ECO:0000313" key="3">
    <source>
        <dbReference type="EMBL" id="CAK8674584.1"/>
    </source>
</evidence>
<feature type="chain" id="PRO_5046532738" description="Sushi domain-containing protein" evidence="2">
    <location>
        <begin position="18"/>
        <end position="260"/>
    </location>
</feature>
<name>A0ABP0F832_CLALP</name>
<reference evidence="3 4" key="1">
    <citation type="submission" date="2024-02" db="EMBL/GenBank/DDBJ databases">
        <authorList>
            <person name="Daric V."/>
            <person name="Darras S."/>
        </authorList>
    </citation>
    <scope>NUCLEOTIDE SEQUENCE [LARGE SCALE GENOMIC DNA]</scope>
</reference>
<proteinExistence type="predicted"/>